<dbReference type="SUPFAM" id="SSF88723">
    <property type="entry name" value="PIN domain-like"/>
    <property type="match status" value="1"/>
</dbReference>
<dbReference type="EMBL" id="UOGJ01000045">
    <property type="protein sequence ID" value="VAX35319.1"/>
    <property type="molecule type" value="Genomic_DNA"/>
</dbReference>
<keyword evidence="7" id="KW-0239">DNA-directed DNA polymerase</keyword>
<evidence type="ECO:0000256" key="4">
    <source>
        <dbReference type="ARBA" id="ARBA00022695"/>
    </source>
</evidence>
<dbReference type="FunFam" id="1.10.150.20:FF:000003">
    <property type="entry name" value="DNA polymerase I"/>
    <property type="match status" value="1"/>
</dbReference>
<dbReference type="Gene3D" id="1.10.150.20">
    <property type="entry name" value="5' to 3' exonuclease, C-terminal subdomain"/>
    <property type="match status" value="2"/>
</dbReference>
<dbReference type="Pfam" id="PF02739">
    <property type="entry name" value="5_3_exonuc_N"/>
    <property type="match status" value="1"/>
</dbReference>
<dbReference type="SUPFAM" id="SSF53098">
    <property type="entry name" value="Ribonuclease H-like"/>
    <property type="match status" value="1"/>
</dbReference>
<dbReference type="Pfam" id="PF01367">
    <property type="entry name" value="5_3_exonuc"/>
    <property type="match status" value="1"/>
</dbReference>
<dbReference type="NCBIfam" id="NF004397">
    <property type="entry name" value="PRK05755.1"/>
    <property type="match status" value="1"/>
</dbReference>
<dbReference type="InterPro" id="IPR029060">
    <property type="entry name" value="PIN-like_dom_sf"/>
</dbReference>
<evidence type="ECO:0000256" key="7">
    <source>
        <dbReference type="ARBA" id="ARBA00022932"/>
    </source>
</evidence>
<evidence type="ECO:0000256" key="8">
    <source>
        <dbReference type="ARBA" id="ARBA00023125"/>
    </source>
</evidence>
<protein>
    <recommendedName>
        <fullName evidence="2">DNA-directed DNA polymerase</fullName>
        <ecNumber evidence="2">2.7.7.7</ecNumber>
    </recommendedName>
</protein>
<name>A0A3B1CZN7_9ZZZZ</name>
<dbReference type="EC" id="2.7.7.7" evidence="2"/>
<feature type="domain" description="5'-3' exonuclease" evidence="11">
    <location>
        <begin position="3"/>
        <end position="260"/>
    </location>
</feature>
<dbReference type="CDD" id="cd08637">
    <property type="entry name" value="DNA_pol_A_pol_I_C"/>
    <property type="match status" value="1"/>
</dbReference>
<dbReference type="InterPro" id="IPR018320">
    <property type="entry name" value="DNA_polymerase_1"/>
</dbReference>
<dbReference type="PRINTS" id="PR00868">
    <property type="entry name" value="DNAPOLI"/>
</dbReference>
<dbReference type="Gene3D" id="3.30.70.370">
    <property type="match status" value="1"/>
</dbReference>
<evidence type="ECO:0000313" key="13">
    <source>
        <dbReference type="EMBL" id="VAX35319.1"/>
    </source>
</evidence>
<dbReference type="SMART" id="SM00475">
    <property type="entry name" value="53EXOc"/>
    <property type="match status" value="1"/>
</dbReference>
<dbReference type="SUPFAM" id="SSF47807">
    <property type="entry name" value="5' to 3' exonuclease, C-terminal subdomain"/>
    <property type="match status" value="1"/>
</dbReference>
<dbReference type="AlphaFoldDB" id="A0A3B1CZN7"/>
<dbReference type="PANTHER" id="PTHR10133">
    <property type="entry name" value="DNA POLYMERASE I"/>
    <property type="match status" value="1"/>
</dbReference>
<dbReference type="InterPro" id="IPR012337">
    <property type="entry name" value="RNaseH-like_sf"/>
</dbReference>
<dbReference type="InterPro" id="IPR036397">
    <property type="entry name" value="RNaseH_sf"/>
</dbReference>
<proteinExistence type="inferred from homology"/>
<evidence type="ECO:0000259" key="12">
    <source>
        <dbReference type="SMART" id="SM00482"/>
    </source>
</evidence>
<evidence type="ECO:0000256" key="2">
    <source>
        <dbReference type="ARBA" id="ARBA00012417"/>
    </source>
</evidence>
<dbReference type="InterPro" id="IPR008918">
    <property type="entry name" value="HhH2"/>
</dbReference>
<keyword evidence="6" id="KW-0227">DNA damage</keyword>
<evidence type="ECO:0000256" key="10">
    <source>
        <dbReference type="ARBA" id="ARBA00049244"/>
    </source>
</evidence>
<dbReference type="Gene3D" id="3.30.420.10">
    <property type="entry name" value="Ribonuclease H-like superfamily/Ribonuclease H"/>
    <property type="match status" value="1"/>
</dbReference>
<dbReference type="PANTHER" id="PTHR10133:SF27">
    <property type="entry name" value="DNA POLYMERASE NU"/>
    <property type="match status" value="1"/>
</dbReference>
<keyword evidence="9" id="KW-0234">DNA repair</keyword>
<dbReference type="Gene3D" id="3.40.50.1010">
    <property type="entry name" value="5'-nuclease"/>
    <property type="match status" value="1"/>
</dbReference>
<dbReference type="CDD" id="cd09859">
    <property type="entry name" value="PIN_53EXO"/>
    <property type="match status" value="1"/>
</dbReference>
<feature type="domain" description="DNA-directed DNA polymerase family A palm" evidence="12">
    <location>
        <begin position="599"/>
        <end position="805"/>
    </location>
</feature>
<gene>
    <name evidence="13" type="ORF">MNBD_UNCLBAC01-601</name>
</gene>
<keyword evidence="5" id="KW-0235">DNA replication</keyword>
<keyword evidence="8" id="KW-0238">DNA-binding</keyword>
<dbReference type="SMART" id="SM00279">
    <property type="entry name" value="HhH2"/>
    <property type="match status" value="1"/>
</dbReference>
<dbReference type="CDD" id="cd06140">
    <property type="entry name" value="DNA_polA_I_Bacillus_like_exo"/>
    <property type="match status" value="1"/>
</dbReference>
<evidence type="ECO:0000256" key="5">
    <source>
        <dbReference type="ARBA" id="ARBA00022705"/>
    </source>
</evidence>
<dbReference type="InterPro" id="IPR020045">
    <property type="entry name" value="DNA_polI_H3TH"/>
</dbReference>
<dbReference type="SUPFAM" id="SSF56672">
    <property type="entry name" value="DNA/RNA polymerases"/>
    <property type="match status" value="1"/>
</dbReference>
<dbReference type="InterPro" id="IPR019760">
    <property type="entry name" value="DNA-dir_DNA_pol_A_CS"/>
</dbReference>
<keyword evidence="4 13" id="KW-0548">Nucleotidyltransferase</keyword>
<evidence type="ECO:0000259" key="11">
    <source>
        <dbReference type="SMART" id="SM00475"/>
    </source>
</evidence>
<sequence>MSNKPSLYLIDGHALCYRSFYAIRELTSSTGQATNAVLGFVNTLRKIFREHNPQYLAVCFDSGKKTFRQEKFSAYKIQRPRMPEDLRSQIPIIKDVVAAFNVPIFEKEGYEADDLIAALSIKAVENKIDVVIVTEDKDLYQLANPHVKFFSPRKDEILAYEGVKEKLGFEPGRIVDFIGLAGDKSDNIPGVMGIGKVTAQKLINQYGSLEDILEHLDVIKPPKVKEKIEAQRQEAILSKELAILEAKVPVEWNDQDLKVDEPDNNRLVEIFKELEFQRLAEAFSVQKEGHVLNAVKLCESEEVIEEIKRQAKASSQIVVWMSEGDAEILYLQIQENTFSLSLEMAAQLQDVFDNNTIKKVVYGLKEFLKKVYVKNAFDIKLAGYLLKPVQASFSLTGLAWDFFKESVLEENKDVYIVDLLQRLYPVLVKELNEKKLIKLFNDIEMPLVEVLFKIESEGVCLDTDLLLKLSKECDLKIELLTNDIYKLSGEEFNLNSPKQLSHILFEKLKLPVIKKTKTGFSTNEEVLIKLAQKHEVPVLILEYRKLAKLKSTYIDALPQLINAQTGRIHAEFHQTGTETGRLSSRHPNLQNIPIRTDLGKQIRQAIIPSKGRVMVSADYSQIELRILAHLAEDENLKKAFQTDQDIHQFTASLMFDVKEGEVTSKMRYAAKRVNFGIIYGMSAFGLAKDLDVPQAEAQDFIDRYFLRYPAVKTFMSNEIKKCEENGYVLTLLNRRRYIQEINNRNSSIKQFAERQAINTPVQGSAADLMKLAMINVQKELEKRGLKSRMTITVHDELVFDVPVEEKDEIIILARDVMEHAFEISVPIKVSVKVGQDWLNMEEV</sequence>
<dbReference type="PROSITE" id="PS00447">
    <property type="entry name" value="DNA_POLYMERASE_A"/>
    <property type="match status" value="1"/>
</dbReference>
<evidence type="ECO:0000256" key="9">
    <source>
        <dbReference type="ARBA" id="ARBA00023204"/>
    </source>
</evidence>
<dbReference type="GO" id="GO:0008409">
    <property type="term" value="F:5'-3' exonuclease activity"/>
    <property type="evidence" value="ECO:0007669"/>
    <property type="project" value="InterPro"/>
</dbReference>
<dbReference type="GO" id="GO:0003887">
    <property type="term" value="F:DNA-directed DNA polymerase activity"/>
    <property type="evidence" value="ECO:0007669"/>
    <property type="project" value="UniProtKB-KW"/>
</dbReference>
<reference evidence="13" key="1">
    <citation type="submission" date="2018-06" db="EMBL/GenBank/DDBJ databases">
        <authorList>
            <person name="Zhirakovskaya E."/>
        </authorList>
    </citation>
    <scope>NUCLEOTIDE SEQUENCE</scope>
</reference>
<evidence type="ECO:0000256" key="3">
    <source>
        <dbReference type="ARBA" id="ARBA00022679"/>
    </source>
</evidence>
<dbReference type="FunFam" id="1.10.150.20:FF:000002">
    <property type="entry name" value="DNA polymerase I"/>
    <property type="match status" value="1"/>
</dbReference>
<comment type="catalytic activity">
    <reaction evidence="10">
        <text>DNA(n) + a 2'-deoxyribonucleoside 5'-triphosphate = DNA(n+1) + diphosphate</text>
        <dbReference type="Rhea" id="RHEA:22508"/>
        <dbReference type="Rhea" id="RHEA-COMP:17339"/>
        <dbReference type="Rhea" id="RHEA-COMP:17340"/>
        <dbReference type="ChEBI" id="CHEBI:33019"/>
        <dbReference type="ChEBI" id="CHEBI:61560"/>
        <dbReference type="ChEBI" id="CHEBI:173112"/>
        <dbReference type="EC" id="2.7.7.7"/>
    </reaction>
</comment>
<dbReference type="GO" id="GO:0006302">
    <property type="term" value="P:double-strand break repair"/>
    <property type="evidence" value="ECO:0007669"/>
    <property type="project" value="TreeGrafter"/>
</dbReference>
<dbReference type="FunFam" id="1.20.1060.10:FF:000001">
    <property type="entry name" value="DNA polymerase I"/>
    <property type="match status" value="1"/>
</dbReference>
<dbReference type="InterPro" id="IPR043502">
    <property type="entry name" value="DNA/RNA_pol_sf"/>
</dbReference>
<organism evidence="13">
    <name type="scientific">hydrothermal vent metagenome</name>
    <dbReference type="NCBI Taxonomy" id="652676"/>
    <lineage>
        <taxon>unclassified sequences</taxon>
        <taxon>metagenomes</taxon>
        <taxon>ecological metagenomes</taxon>
    </lineage>
</organism>
<keyword evidence="3 13" id="KW-0808">Transferase</keyword>
<dbReference type="SMART" id="SM00482">
    <property type="entry name" value="POLAc"/>
    <property type="match status" value="1"/>
</dbReference>
<dbReference type="Gene3D" id="1.20.1060.10">
    <property type="entry name" value="Taq DNA Polymerase, Chain T, domain 4"/>
    <property type="match status" value="1"/>
</dbReference>
<dbReference type="InterPro" id="IPR002298">
    <property type="entry name" value="DNA_polymerase_A"/>
</dbReference>
<dbReference type="InterPro" id="IPR002421">
    <property type="entry name" value="5-3_exonuclease"/>
</dbReference>
<accession>A0A3B1CZN7</accession>
<dbReference type="Pfam" id="PF00476">
    <property type="entry name" value="DNA_pol_A"/>
    <property type="match status" value="1"/>
</dbReference>
<dbReference type="NCBIfam" id="TIGR00593">
    <property type="entry name" value="pola"/>
    <property type="match status" value="1"/>
</dbReference>
<dbReference type="InterPro" id="IPR020046">
    <property type="entry name" value="5-3_exonucl_a-hlix_arch_N"/>
</dbReference>
<dbReference type="InterPro" id="IPR036279">
    <property type="entry name" value="5-3_exonuclease_C_sf"/>
</dbReference>
<dbReference type="InterPro" id="IPR001098">
    <property type="entry name" value="DNA-dir_DNA_pol_A_palm_dom"/>
</dbReference>
<dbReference type="CDD" id="cd09898">
    <property type="entry name" value="H3TH_53EXO"/>
    <property type="match status" value="1"/>
</dbReference>
<evidence type="ECO:0000256" key="6">
    <source>
        <dbReference type="ARBA" id="ARBA00022763"/>
    </source>
</evidence>
<dbReference type="GO" id="GO:0006261">
    <property type="term" value="P:DNA-templated DNA replication"/>
    <property type="evidence" value="ECO:0007669"/>
    <property type="project" value="InterPro"/>
</dbReference>
<comment type="similarity">
    <text evidence="1">Belongs to the DNA polymerase type-A family.</text>
</comment>
<evidence type="ECO:0000256" key="1">
    <source>
        <dbReference type="ARBA" id="ARBA00007705"/>
    </source>
</evidence>
<dbReference type="GO" id="GO:0003677">
    <property type="term" value="F:DNA binding"/>
    <property type="evidence" value="ECO:0007669"/>
    <property type="project" value="UniProtKB-KW"/>
</dbReference>